<organism evidence="1 2">
    <name type="scientific">Candidatus Afipia apatlaquensis</name>
    <dbReference type="NCBI Taxonomy" id="2712852"/>
    <lineage>
        <taxon>Bacteria</taxon>
        <taxon>Pseudomonadati</taxon>
        <taxon>Pseudomonadota</taxon>
        <taxon>Alphaproteobacteria</taxon>
        <taxon>Hyphomicrobiales</taxon>
        <taxon>Nitrobacteraceae</taxon>
        <taxon>Afipia</taxon>
    </lineage>
</organism>
<gene>
    <name evidence="1" type="ORF">G4V63_00850</name>
</gene>
<name>A0A7C9VIU1_9BRAD</name>
<reference evidence="1" key="1">
    <citation type="submission" date="2020-02" db="EMBL/GenBank/DDBJ databases">
        <title>Draft genome sequence of Candidatus Afipia apatlaquensis IBT-C3, a potential strain for decolorization of textile dyes.</title>
        <authorList>
            <person name="Sanchez-Reyes A."/>
            <person name="Breton-Deval L."/>
            <person name="Mangelson H."/>
            <person name="Sanchez-Flores A."/>
        </authorList>
    </citation>
    <scope>NUCLEOTIDE SEQUENCE [LARGE SCALE GENOMIC DNA]</scope>
    <source>
        <strain evidence="1">IBT-C3</strain>
    </source>
</reference>
<dbReference type="Proteomes" id="UP000480266">
    <property type="component" value="Unassembled WGS sequence"/>
</dbReference>
<dbReference type="Pfam" id="PF10098">
    <property type="entry name" value="DUF2336"/>
    <property type="match status" value="1"/>
</dbReference>
<dbReference type="EMBL" id="JAAMRR010000041">
    <property type="protein sequence ID" value="NGX93833.1"/>
    <property type="molecule type" value="Genomic_DNA"/>
</dbReference>
<keyword evidence="2" id="KW-1185">Reference proteome</keyword>
<proteinExistence type="predicted"/>
<evidence type="ECO:0000313" key="1">
    <source>
        <dbReference type="EMBL" id="NGX93833.1"/>
    </source>
</evidence>
<protein>
    <submittedName>
        <fullName evidence="1">DUF2336 domain-containing protein</fullName>
    </submittedName>
</protein>
<dbReference type="InterPro" id="IPR019285">
    <property type="entry name" value="DUF2336"/>
</dbReference>
<sequence length="364" mass="40292">MQSPALSLFEELDAALQSGASEKRIAMLRRVTDLFLYDADRLNEEQIRVFDDVLGHLIQKVESRALAQLSNRLAPIENSPLDITLKLAQHDEIAVAGPILTTSTRLTTNDLVEIAKTKSQGHLFAISERSHIESEITDVLLDRGNRAVRHNLVNNAGAEISEHGFATLLKASESDEALAEKTGLRLDLPLQLLRELLLRATEAVRARLMSRTPPELQDEVNRALHEIAEKVARDSNKPRNFEAALRLTKLLKERGELTDSALRTFATAHQYEEVVAGLSALCGTSIDIIKPLMESSRDEGLLIACKGAGLGWQTTRAVLECKFPPGAMPLDSIGKLEAEFAKLTRPNAQRLLRFWQVRQSEGST</sequence>
<dbReference type="AlphaFoldDB" id="A0A7C9VIU1"/>
<comment type="caution">
    <text evidence="1">The sequence shown here is derived from an EMBL/GenBank/DDBJ whole genome shotgun (WGS) entry which is preliminary data.</text>
</comment>
<accession>A0A7C9VIU1</accession>
<evidence type="ECO:0000313" key="2">
    <source>
        <dbReference type="Proteomes" id="UP000480266"/>
    </source>
</evidence>